<dbReference type="PANTHER" id="PTHR24230">
    <property type="entry name" value="G-PROTEIN COUPLED RECEPTOR"/>
    <property type="match status" value="1"/>
</dbReference>
<dbReference type="Pfam" id="PF00001">
    <property type="entry name" value="7tm_1"/>
    <property type="match status" value="1"/>
</dbReference>
<evidence type="ECO:0000256" key="6">
    <source>
        <dbReference type="ARBA" id="ARBA00023136"/>
    </source>
</evidence>
<keyword evidence="3 10" id="KW-0812">Transmembrane</keyword>
<keyword evidence="13" id="KW-1185">Reference proteome</keyword>
<accession>A0A8C8UNN8</accession>
<dbReference type="Ensembl" id="ENSPEMT00000036288.1">
    <property type="protein sequence ID" value="ENSPEMP00000034096.1"/>
    <property type="gene ID" value="ENSPEMG00000027634.1"/>
</dbReference>
<evidence type="ECO:0000259" key="11">
    <source>
        <dbReference type="PROSITE" id="PS50262"/>
    </source>
</evidence>
<evidence type="ECO:0000256" key="1">
    <source>
        <dbReference type="ARBA" id="ARBA00004651"/>
    </source>
</evidence>
<feature type="compositionally biased region" description="Pro residues" evidence="9">
    <location>
        <begin position="202"/>
        <end position="211"/>
    </location>
</feature>
<keyword evidence="7" id="KW-0675">Receptor</keyword>
<evidence type="ECO:0000256" key="9">
    <source>
        <dbReference type="SAM" id="MobiDB-lite"/>
    </source>
</evidence>
<feature type="transmembrane region" description="Helical" evidence="10">
    <location>
        <begin position="80"/>
        <end position="103"/>
    </location>
</feature>
<dbReference type="Gene3D" id="1.20.1070.10">
    <property type="entry name" value="Rhodopsin 7-helix transmembrane proteins"/>
    <property type="match status" value="1"/>
</dbReference>
<evidence type="ECO:0000256" key="4">
    <source>
        <dbReference type="ARBA" id="ARBA00022989"/>
    </source>
</evidence>
<dbReference type="FunFam" id="1.20.1070.10:FF:000399">
    <property type="entry name" value="KISS1 receptor"/>
    <property type="match status" value="1"/>
</dbReference>
<dbReference type="PROSITE" id="PS50262">
    <property type="entry name" value="G_PROTEIN_RECEP_F1_2"/>
    <property type="match status" value="1"/>
</dbReference>
<dbReference type="GeneTree" id="ENSGT00940000157017"/>
<reference evidence="12 13" key="1">
    <citation type="submission" date="2018-10" db="EMBL/GenBank/DDBJ databases">
        <title>Improved assembly of the deer mouse Peromyscus maniculatus genome.</title>
        <authorList>
            <person name="Lassance J.-M."/>
            <person name="Hoekstra H.E."/>
        </authorList>
    </citation>
    <scope>NUCLEOTIDE SEQUENCE [LARGE SCALE GENOMIC DNA]</scope>
</reference>
<sequence length="313" mass="32912">MATEAPLGPNATWWAPANASGCPGCGANASDGPGAAPRPLDAWLVPLFFAALMLLGLVGNSLVIYVICRHKHMRTVTNFYIANLAATDVTFLLCCVPFTALLYPLPAWVLGDFMCKFVNYIQQVSVQATCATLTAMSVDRWYVTVFPLRALHRRTPRLALAVSLSIWVGTAAGTARRSGAHQGLPAGGRCGPALRRLLGPDPVVPGAPSPGPRGGLAPSQLRRLRAQDLGSLHVLQQLGTQSAALRLPGLTLQTGLLPSVPVRPPTTPAPAPRLCTLRPSPDPHSAALPGPATGWRQDAGAWEPCSALAMRPA</sequence>
<feature type="region of interest" description="Disordered" evidence="9">
    <location>
        <begin position="199"/>
        <end position="218"/>
    </location>
</feature>
<evidence type="ECO:0000256" key="10">
    <source>
        <dbReference type="SAM" id="Phobius"/>
    </source>
</evidence>
<feature type="transmembrane region" description="Helical" evidence="10">
    <location>
        <begin position="43"/>
        <end position="68"/>
    </location>
</feature>
<evidence type="ECO:0000313" key="12">
    <source>
        <dbReference type="Ensembl" id="ENSPEMP00000034096.1"/>
    </source>
</evidence>
<gene>
    <name evidence="12" type="primary">Kiss1r</name>
</gene>
<dbReference type="SUPFAM" id="SSF81321">
    <property type="entry name" value="Family A G protein-coupled receptor-like"/>
    <property type="match status" value="1"/>
</dbReference>
<dbReference type="PRINTS" id="PR01728">
    <property type="entry name" value="KISS1RECEPTR"/>
</dbReference>
<dbReference type="GO" id="GO:0007218">
    <property type="term" value="P:neuropeptide signaling pathway"/>
    <property type="evidence" value="ECO:0007669"/>
    <property type="project" value="TreeGrafter"/>
</dbReference>
<evidence type="ECO:0000256" key="3">
    <source>
        <dbReference type="ARBA" id="ARBA00022692"/>
    </source>
</evidence>
<keyword evidence="6 10" id="KW-0472">Membrane</keyword>
<comment type="subcellular location">
    <subcellularLocation>
        <location evidence="1">Cell membrane</location>
        <topology evidence="1">Multi-pass membrane protein</topology>
    </subcellularLocation>
</comment>
<dbReference type="InterPro" id="IPR008103">
    <property type="entry name" value="KiSS_1_rcpt"/>
</dbReference>
<keyword evidence="2" id="KW-1003">Cell membrane</keyword>
<protein>
    <submittedName>
        <fullName evidence="12">KISS1 receptor</fullName>
    </submittedName>
</protein>
<dbReference type="PANTHER" id="PTHR24230:SF78">
    <property type="entry name" value="KISS-1 RECEPTOR"/>
    <property type="match status" value="1"/>
</dbReference>
<evidence type="ECO:0000256" key="8">
    <source>
        <dbReference type="ARBA" id="ARBA00023224"/>
    </source>
</evidence>
<evidence type="ECO:0000313" key="13">
    <source>
        <dbReference type="Proteomes" id="UP000694547"/>
    </source>
</evidence>
<dbReference type="InterPro" id="IPR000276">
    <property type="entry name" value="GPCR_Rhodpsn"/>
</dbReference>
<evidence type="ECO:0000256" key="7">
    <source>
        <dbReference type="ARBA" id="ARBA00023170"/>
    </source>
</evidence>
<dbReference type="GO" id="GO:0008528">
    <property type="term" value="F:G protein-coupled peptide receptor activity"/>
    <property type="evidence" value="ECO:0007669"/>
    <property type="project" value="TreeGrafter"/>
</dbReference>
<keyword evidence="4 10" id="KW-1133">Transmembrane helix</keyword>
<reference evidence="12" key="3">
    <citation type="submission" date="2025-09" db="UniProtKB">
        <authorList>
            <consortium name="Ensembl"/>
        </authorList>
    </citation>
    <scope>IDENTIFICATION</scope>
</reference>
<keyword evidence="5" id="KW-0297">G-protein coupled receptor</keyword>
<name>A0A8C8UNN8_PERMB</name>
<keyword evidence="8" id="KW-0807">Transducer</keyword>
<dbReference type="Proteomes" id="UP000694547">
    <property type="component" value="Chromosome 22"/>
</dbReference>
<dbReference type="AlphaFoldDB" id="A0A8C8UNN8"/>
<evidence type="ECO:0000256" key="2">
    <source>
        <dbReference type="ARBA" id="ARBA00022475"/>
    </source>
</evidence>
<organism evidence="12 13">
    <name type="scientific">Peromyscus maniculatus bairdii</name>
    <name type="common">Prairie deer mouse</name>
    <dbReference type="NCBI Taxonomy" id="230844"/>
    <lineage>
        <taxon>Eukaryota</taxon>
        <taxon>Metazoa</taxon>
        <taxon>Chordata</taxon>
        <taxon>Craniata</taxon>
        <taxon>Vertebrata</taxon>
        <taxon>Euteleostomi</taxon>
        <taxon>Mammalia</taxon>
        <taxon>Eutheria</taxon>
        <taxon>Euarchontoglires</taxon>
        <taxon>Glires</taxon>
        <taxon>Rodentia</taxon>
        <taxon>Myomorpha</taxon>
        <taxon>Muroidea</taxon>
        <taxon>Cricetidae</taxon>
        <taxon>Neotominae</taxon>
        <taxon>Peromyscus</taxon>
    </lineage>
</organism>
<dbReference type="GO" id="GO:0005886">
    <property type="term" value="C:plasma membrane"/>
    <property type="evidence" value="ECO:0007669"/>
    <property type="project" value="UniProtKB-SubCell"/>
</dbReference>
<reference evidence="12" key="2">
    <citation type="submission" date="2025-08" db="UniProtKB">
        <authorList>
            <consortium name="Ensembl"/>
        </authorList>
    </citation>
    <scope>IDENTIFICATION</scope>
</reference>
<proteinExistence type="predicted"/>
<dbReference type="PRINTS" id="PR00237">
    <property type="entry name" value="GPCRRHODOPSN"/>
</dbReference>
<dbReference type="InterPro" id="IPR017452">
    <property type="entry name" value="GPCR_Rhodpsn_7TM"/>
</dbReference>
<feature type="domain" description="G-protein coupled receptors family 1 profile" evidence="11">
    <location>
        <begin position="59"/>
        <end position="168"/>
    </location>
</feature>
<evidence type="ECO:0000256" key="5">
    <source>
        <dbReference type="ARBA" id="ARBA00023040"/>
    </source>
</evidence>